<organism evidence="1 2">
    <name type="scientific">Rhodococcus antarcticus</name>
    <dbReference type="NCBI Taxonomy" id="2987751"/>
    <lineage>
        <taxon>Bacteria</taxon>
        <taxon>Bacillati</taxon>
        <taxon>Actinomycetota</taxon>
        <taxon>Actinomycetes</taxon>
        <taxon>Mycobacteriales</taxon>
        <taxon>Nocardiaceae</taxon>
        <taxon>Rhodococcus</taxon>
    </lineage>
</organism>
<evidence type="ECO:0000313" key="1">
    <source>
        <dbReference type="EMBL" id="UZJ25645.1"/>
    </source>
</evidence>
<dbReference type="CDD" id="cd07812">
    <property type="entry name" value="SRPBCC"/>
    <property type="match status" value="1"/>
</dbReference>
<reference evidence="1" key="1">
    <citation type="submission" date="2022-10" db="EMBL/GenBank/DDBJ databases">
        <title>Rhodococcus sp.75.</title>
        <authorList>
            <person name="Sun M."/>
        </authorList>
    </citation>
    <scope>NUCLEOTIDE SEQUENCE</scope>
    <source>
        <strain evidence="1">75</strain>
    </source>
</reference>
<accession>A0ABY6P1W5</accession>
<dbReference type="SUPFAM" id="SSF55961">
    <property type="entry name" value="Bet v1-like"/>
    <property type="match status" value="1"/>
</dbReference>
<dbReference type="RefSeq" id="WP_265383749.1">
    <property type="nucleotide sequence ID" value="NZ_CP110615.1"/>
</dbReference>
<sequence>MSEHRHRESVVVCRSPEAVYAMVSDVTRTGEWSPICTGCWWDEGAGPTVGSSFTGRNEIPGRTWETRSTVTVAEPGQEFAFEVGESFVRWAYSLAAVDGGTELTESWEFLPAGLAMFRAKFGEAAEGEIADRTAAAHRSIPLTLASIKRIAEAA</sequence>
<evidence type="ECO:0000313" key="2">
    <source>
        <dbReference type="Proteomes" id="UP001164965"/>
    </source>
</evidence>
<dbReference type="Pfam" id="PF10604">
    <property type="entry name" value="Polyketide_cyc2"/>
    <property type="match status" value="1"/>
</dbReference>
<keyword evidence="2" id="KW-1185">Reference proteome</keyword>
<dbReference type="InterPro" id="IPR019587">
    <property type="entry name" value="Polyketide_cyclase/dehydratase"/>
</dbReference>
<protein>
    <submittedName>
        <fullName evidence="1">SRPBCC family protein</fullName>
    </submittedName>
</protein>
<name>A0ABY6P1W5_9NOCA</name>
<gene>
    <name evidence="1" type="ORF">RHODO2019_04105</name>
</gene>
<dbReference type="InterPro" id="IPR023393">
    <property type="entry name" value="START-like_dom_sf"/>
</dbReference>
<dbReference type="Gene3D" id="3.30.530.20">
    <property type="match status" value="1"/>
</dbReference>
<dbReference type="Proteomes" id="UP001164965">
    <property type="component" value="Chromosome"/>
</dbReference>
<dbReference type="EMBL" id="CP110615">
    <property type="protein sequence ID" value="UZJ25645.1"/>
    <property type="molecule type" value="Genomic_DNA"/>
</dbReference>
<proteinExistence type="predicted"/>